<dbReference type="GO" id="GO:0005524">
    <property type="term" value="F:ATP binding"/>
    <property type="evidence" value="ECO:0007669"/>
    <property type="project" value="UniProtKB-UniRule"/>
</dbReference>
<dbReference type="PROSITE" id="PS00107">
    <property type="entry name" value="PROTEIN_KINASE_ATP"/>
    <property type="match status" value="1"/>
</dbReference>
<dbReference type="RefSeq" id="XP_022517127.1">
    <property type="nucleotide sequence ID" value="XM_022650513.1"/>
</dbReference>
<name>A0A177FLQ1_9EURO</name>
<evidence type="ECO:0000313" key="3">
    <source>
        <dbReference type="Proteomes" id="UP000077002"/>
    </source>
</evidence>
<dbReference type="Proteomes" id="UP000077002">
    <property type="component" value="Unassembled WGS sequence"/>
</dbReference>
<dbReference type="GeneID" id="34595705"/>
<dbReference type="OrthoDB" id="3432781at2759"/>
<dbReference type="EMBL" id="LVKK01000002">
    <property type="protein sequence ID" value="OAG45175.1"/>
    <property type="molecule type" value="Genomic_DNA"/>
</dbReference>
<dbReference type="Pfam" id="PF13095">
    <property type="entry name" value="FTA2"/>
    <property type="match status" value="1"/>
</dbReference>
<keyword evidence="1" id="KW-0067">ATP-binding</keyword>
<evidence type="ECO:0000313" key="2">
    <source>
        <dbReference type="EMBL" id="OAG45175.1"/>
    </source>
</evidence>
<reference evidence="2 3" key="1">
    <citation type="submission" date="2016-03" db="EMBL/GenBank/DDBJ databases">
        <title>Draft genome sequence of the Fonsecaea monophora CBS 269.37.</title>
        <authorList>
            <person name="Bombassaro A."/>
            <person name="Vinicius W.A."/>
            <person name="De Hoog S."/>
            <person name="Sun J."/>
            <person name="Souza E.M."/>
            <person name="Raittz R.T."/>
            <person name="Costa F."/>
            <person name="Leao A.C."/>
            <person name="Tadra-Sfeir M.Z."/>
            <person name="Baura V."/>
            <person name="Balsanelli E."/>
            <person name="Pedrosa F.O."/>
            <person name="Moreno L.F."/>
            <person name="Steffens M.B."/>
            <person name="Xi L."/>
            <person name="Bocca A.L."/>
            <person name="Felipe M.S."/>
            <person name="Teixeira M."/>
            <person name="Telles Filho F.Q."/>
            <person name="Azevedo C.M."/>
            <person name="Gomes R."/>
            <person name="Vicente V.A."/>
        </authorList>
    </citation>
    <scope>NUCLEOTIDE SEQUENCE [LARGE SCALE GENOMIC DNA]</scope>
    <source>
        <strain evidence="2 3">CBS 269.37</strain>
    </source>
</reference>
<proteinExistence type="predicted"/>
<dbReference type="AlphaFoldDB" id="A0A177FLQ1"/>
<dbReference type="InterPro" id="IPR017441">
    <property type="entry name" value="Protein_kinase_ATP_BS"/>
</dbReference>
<evidence type="ECO:0000256" key="1">
    <source>
        <dbReference type="PROSITE-ProRule" id="PRU10141"/>
    </source>
</evidence>
<dbReference type="InterPro" id="IPR025213">
    <property type="entry name" value="Sim4_Fta2"/>
</dbReference>
<feature type="binding site" evidence="1">
    <location>
        <position position="77"/>
    </location>
    <ligand>
        <name>ATP</name>
        <dbReference type="ChEBI" id="CHEBI:30616"/>
    </ligand>
</feature>
<keyword evidence="3" id="KW-1185">Reference proteome</keyword>
<comment type="caution">
    <text evidence="2">The sequence shown here is derived from an EMBL/GenBank/DDBJ whole genome shotgun (WGS) entry which is preliminary data.</text>
</comment>
<gene>
    <name evidence="2" type="ORF">AYO21_00523</name>
</gene>
<organism evidence="2 3">
    <name type="scientific">Fonsecaea monophora</name>
    <dbReference type="NCBI Taxonomy" id="254056"/>
    <lineage>
        <taxon>Eukaryota</taxon>
        <taxon>Fungi</taxon>
        <taxon>Dikarya</taxon>
        <taxon>Ascomycota</taxon>
        <taxon>Pezizomycotina</taxon>
        <taxon>Eurotiomycetes</taxon>
        <taxon>Chaetothyriomycetidae</taxon>
        <taxon>Chaetothyriales</taxon>
        <taxon>Herpotrichiellaceae</taxon>
        <taxon>Fonsecaea</taxon>
    </lineage>
</organism>
<evidence type="ECO:0008006" key="4">
    <source>
        <dbReference type="Google" id="ProtNLM"/>
    </source>
</evidence>
<accession>A0A177FLQ1</accession>
<sequence>MAGRATWVNNDAELMGDDIVGKFLSQQPQNHSSPTTGDQLRRFTHSQENLRNPRRLGCGNHGVVVLVEIKGGLYALKVFKSWKQVGPVIYPFEHAVYMSPLAKESQAFARLDALGENVSSETSSILAT</sequence>
<protein>
    <recommendedName>
        <fullName evidence="4">Protein kinase domain-containing protein</fullName>
    </recommendedName>
</protein>
<keyword evidence="1" id="KW-0547">Nucleotide-binding</keyword>